<feature type="transmembrane region" description="Helical" evidence="2">
    <location>
        <begin position="235"/>
        <end position="259"/>
    </location>
</feature>
<dbReference type="AlphaFoldDB" id="A0AB34JU02"/>
<feature type="compositionally biased region" description="Low complexity" evidence="1">
    <location>
        <begin position="168"/>
        <end position="191"/>
    </location>
</feature>
<feature type="region of interest" description="Disordered" evidence="1">
    <location>
        <begin position="143"/>
        <end position="204"/>
    </location>
</feature>
<accession>A0AB34JU02</accession>
<evidence type="ECO:0000313" key="3">
    <source>
        <dbReference type="EMBL" id="KAL1525169.1"/>
    </source>
</evidence>
<organism evidence="3 4">
    <name type="scientific">Prymnesium parvum</name>
    <name type="common">Toxic golden alga</name>
    <dbReference type="NCBI Taxonomy" id="97485"/>
    <lineage>
        <taxon>Eukaryota</taxon>
        <taxon>Haptista</taxon>
        <taxon>Haptophyta</taxon>
        <taxon>Prymnesiophyceae</taxon>
        <taxon>Prymnesiales</taxon>
        <taxon>Prymnesiaceae</taxon>
        <taxon>Prymnesium</taxon>
    </lineage>
</organism>
<keyword evidence="2" id="KW-1133">Transmembrane helix</keyword>
<keyword evidence="2" id="KW-0812">Transmembrane</keyword>
<evidence type="ECO:0000256" key="2">
    <source>
        <dbReference type="SAM" id="Phobius"/>
    </source>
</evidence>
<feature type="region of interest" description="Disordered" evidence="1">
    <location>
        <begin position="1"/>
        <end position="82"/>
    </location>
</feature>
<name>A0AB34JU02_PRYPA</name>
<gene>
    <name evidence="3" type="ORF">AB1Y20_020040</name>
</gene>
<keyword evidence="4" id="KW-1185">Reference proteome</keyword>
<feature type="compositionally biased region" description="Low complexity" evidence="1">
    <location>
        <begin position="143"/>
        <end position="152"/>
    </location>
</feature>
<reference evidence="3 4" key="1">
    <citation type="journal article" date="2024" name="Science">
        <title>Giant polyketide synthase enzymes in the biosynthesis of giant marine polyether toxins.</title>
        <authorList>
            <person name="Fallon T.R."/>
            <person name="Shende V.V."/>
            <person name="Wierzbicki I.H."/>
            <person name="Pendleton A.L."/>
            <person name="Watervoot N.F."/>
            <person name="Auber R.P."/>
            <person name="Gonzalez D.J."/>
            <person name="Wisecaver J.H."/>
            <person name="Moore B.S."/>
        </authorList>
    </citation>
    <scope>NUCLEOTIDE SEQUENCE [LARGE SCALE GENOMIC DNA]</scope>
    <source>
        <strain evidence="3 4">12B1</strain>
    </source>
</reference>
<dbReference type="Proteomes" id="UP001515480">
    <property type="component" value="Unassembled WGS sequence"/>
</dbReference>
<dbReference type="EMBL" id="JBGBPQ010000004">
    <property type="protein sequence ID" value="KAL1525169.1"/>
    <property type="molecule type" value="Genomic_DNA"/>
</dbReference>
<comment type="caution">
    <text evidence="3">The sequence shown here is derived from an EMBL/GenBank/DDBJ whole genome shotgun (WGS) entry which is preliminary data.</text>
</comment>
<evidence type="ECO:0000256" key="1">
    <source>
        <dbReference type="SAM" id="MobiDB-lite"/>
    </source>
</evidence>
<feature type="compositionally biased region" description="Low complexity" evidence="1">
    <location>
        <begin position="65"/>
        <end position="81"/>
    </location>
</feature>
<evidence type="ECO:0000313" key="4">
    <source>
        <dbReference type="Proteomes" id="UP001515480"/>
    </source>
</evidence>
<proteinExistence type="predicted"/>
<sequence>MSHRKRVLSESESEDDSFDNNEGGDVDVNIDYISSEGSCINESSGQESEGEAGSVDDSDSEAEDTTTSATKATSSSASSTALQVGMAVKHATLGRGEIKKLSRPIDAKILFQWVSQEKVPGRGGKRAAVTLNRWVAATELKSLSSPNTSSSTKELEKAAHHRARRSRSASSGTSARRPTHRSCGSRSCGVGRSDRYGSAAGRGVQAPRRRSLRAGITSLFMCLTRQYFFDVPVSRLLVCFSFGASSLLALFTQLGGGIYTKTP</sequence>
<feature type="compositionally biased region" description="Acidic residues" evidence="1">
    <location>
        <begin position="11"/>
        <end position="25"/>
    </location>
</feature>
<protein>
    <submittedName>
        <fullName evidence="3">Uncharacterized protein</fullName>
    </submittedName>
</protein>
<keyword evidence="2" id="KW-0472">Membrane</keyword>
<feature type="compositionally biased region" description="Acidic residues" evidence="1">
    <location>
        <begin position="48"/>
        <end position="64"/>
    </location>
</feature>